<dbReference type="SUPFAM" id="SSF55073">
    <property type="entry name" value="Nucleotide cyclase"/>
    <property type="match status" value="1"/>
</dbReference>
<dbReference type="PANTHER" id="PTHR23308">
    <property type="entry name" value="NUCLEAR INHIBITOR OF PROTEIN PHOSPHATASE-1"/>
    <property type="match status" value="1"/>
</dbReference>
<feature type="domain" description="FHA" evidence="1">
    <location>
        <begin position="24"/>
        <end position="74"/>
    </location>
</feature>
<dbReference type="PROSITE" id="PS50006">
    <property type="entry name" value="FHA_DOMAIN"/>
    <property type="match status" value="1"/>
</dbReference>
<dbReference type="InterPro" id="IPR050923">
    <property type="entry name" value="Cell_Proc_Reg/RNA_Proc"/>
</dbReference>
<dbReference type="InterPro" id="IPR029787">
    <property type="entry name" value="Nucleotide_cyclase"/>
</dbReference>
<reference evidence="2 3" key="1">
    <citation type="submission" date="2019-01" db="EMBL/GenBank/DDBJ databases">
        <title>Lacunisphaera sp. strain TWA-58.</title>
        <authorList>
            <person name="Chen W.-M."/>
        </authorList>
    </citation>
    <scope>NUCLEOTIDE SEQUENCE [LARGE SCALE GENOMIC DNA]</scope>
    <source>
        <strain evidence="2 3">TWA-58</strain>
    </source>
</reference>
<evidence type="ECO:0000313" key="3">
    <source>
        <dbReference type="Proteomes" id="UP000290218"/>
    </source>
</evidence>
<gene>
    <name evidence="2" type="ORF">ESB00_17155</name>
</gene>
<dbReference type="EMBL" id="SDHX01000002">
    <property type="protein sequence ID" value="RXK53422.1"/>
    <property type="molecule type" value="Genomic_DNA"/>
</dbReference>
<sequence>MTPLPQAWLEMADGRMLWLDKGVSTLGRGASNTHVLDLPGISRSHAMVQPGPGGGHLLADLRSTNGTYHNGLRLEQTVRLRDGDKIELGDVVLVYRCQQGSGGSADAGATSVMIHSGKCWLLMLDIIGFTSHTQKVGAEAATEDFKKWLEQVRPILVRAGCTINAYLGDAVFAYWRHDKHPYAKVATAMRELVALQPSSPRPFRILLHFGNVRISGGLQGENLAGSDVIYLFRIEKSTKPLGSTCVLSEAAAESLALTETARNLGRHAVTDYEGTHGFYSLEA</sequence>
<dbReference type="SUPFAM" id="SSF49879">
    <property type="entry name" value="SMAD/FHA domain"/>
    <property type="match status" value="1"/>
</dbReference>
<organism evidence="2 3">
    <name type="scientific">Oleiharenicola lentus</name>
    <dbReference type="NCBI Taxonomy" id="2508720"/>
    <lineage>
        <taxon>Bacteria</taxon>
        <taxon>Pseudomonadati</taxon>
        <taxon>Verrucomicrobiota</taxon>
        <taxon>Opitutia</taxon>
        <taxon>Opitutales</taxon>
        <taxon>Opitutaceae</taxon>
        <taxon>Oleiharenicola</taxon>
    </lineage>
</organism>
<dbReference type="OrthoDB" id="189161at2"/>
<comment type="caution">
    <text evidence="2">The sequence shown here is derived from an EMBL/GenBank/DDBJ whole genome shotgun (WGS) entry which is preliminary data.</text>
</comment>
<dbReference type="InterPro" id="IPR008984">
    <property type="entry name" value="SMAD_FHA_dom_sf"/>
</dbReference>
<evidence type="ECO:0000313" key="2">
    <source>
        <dbReference type="EMBL" id="RXK53422.1"/>
    </source>
</evidence>
<protein>
    <submittedName>
        <fullName evidence="2">FHA domain-containing protein</fullName>
    </submittedName>
</protein>
<name>A0A4Q1C4T2_9BACT</name>
<dbReference type="Gene3D" id="3.30.70.1230">
    <property type="entry name" value="Nucleotide cyclase"/>
    <property type="match status" value="1"/>
</dbReference>
<dbReference type="Pfam" id="PF00498">
    <property type="entry name" value="FHA"/>
    <property type="match status" value="1"/>
</dbReference>
<dbReference type="CDD" id="cd00060">
    <property type="entry name" value="FHA"/>
    <property type="match status" value="1"/>
</dbReference>
<dbReference type="Gene3D" id="2.60.200.20">
    <property type="match status" value="1"/>
</dbReference>
<dbReference type="RefSeq" id="WP_129049025.1">
    <property type="nucleotide sequence ID" value="NZ_SDHX01000002.1"/>
</dbReference>
<proteinExistence type="predicted"/>
<accession>A0A4Q1C4T2</accession>
<dbReference type="SMART" id="SM00240">
    <property type="entry name" value="FHA"/>
    <property type="match status" value="1"/>
</dbReference>
<keyword evidence="3" id="KW-1185">Reference proteome</keyword>
<evidence type="ECO:0000259" key="1">
    <source>
        <dbReference type="PROSITE" id="PS50006"/>
    </source>
</evidence>
<dbReference type="Proteomes" id="UP000290218">
    <property type="component" value="Unassembled WGS sequence"/>
</dbReference>
<dbReference type="InterPro" id="IPR000253">
    <property type="entry name" value="FHA_dom"/>
</dbReference>
<dbReference type="AlphaFoldDB" id="A0A4Q1C4T2"/>